<dbReference type="SUPFAM" id="SSF51182">
    <property type="entry name" value="RmlC-like cupins"/>
    <property type="match status" value="1"/>
</dbReference>
<organism evidence="4 5">
    <name type="scientific">Streptomyces chiangmaiensis</name>
    <dbReference type="NCBI Taxonomy" id="766497"/>
    <lineage>
        <taxon>Bacteria</taxon>
        <taxon>Bacillati</taxon>
        <taxon>Actinomycetota</taxon>
        <taxon>Actinomycetes</taxon>
        <taxon>Kitasatosporales</taxon>
        <taxon>Streptomycetaceae</taxon>
        <taxon>Streptomyces</taxon>
    </lineage>
</organism>
<dbReference type="PANTHER" id="PTHR46797">
    <property type="entry name" value="HTH-TYPE TRANSCRIPTIONAL REGULATOR"/>
    <property type="match status" value="1"/>
</dbReference>
<evidence type="ECO:0000259" key="3">
    <source>
        <dbReference type="PROSITE" id="PS50943"/>
    </source>
</evidence>
<feature type="region of interest" description="Disordered" evidence="2">
    <location>
        <begin position="1"/>
        <end position="43"/>
    </location>
</feature>
<accession>A0ABU7FI55</accession>
<dbReference type="InterPro" id="IPR011051">
    <property type="entry name" value="RmlC_Cupin_sf"/>
</dbReference>
<dbReference type="PANTHER" id="PTHR46797:SF1">
    <property type="entry name" value="METHYLPHOSPHONATE SYNTHASE"/>
    <property type="match status" value="1"/>
</dbReference>
<comment type="caution">
    <text evidence="4">The sequence shown here is derived from an EMBL/GenBank/DDBJ whole genome shotgun (WGS) entry which is preliminary data.</text>
</comment>
<name>A0ABU7FI55_9ACTN</name>
<proteinExistence type="predicted"/>
<reference evidence="4" key="1">
    <citation type="submission" date="2024-01" db="EMBL/GenBank/DDBJ databases">
        <title>First draft genome sequence data of TA4-1, the type strain of Gram-positive actinobacterium Streptomyces chiangmaiensis.</title>
        <authorList>
            <person name="Yasawong M."/>
            <person name="Nantapong N."/>
        </authorList>
    </citation>
    <scope>NUCLEOTIDE SEQUENCE</scope>
    <source>
        <strain evidence="4">TA4-1</strain>
    </source>
</reference>
<dbReference type="Gene3D" id="1.10.260.40">
    <property type="entry name" value="lambda repressor-like DNA-binding domains"/>
    <property type="match status" value="1"/>
</dbReference>
<keyword evidence="5" id="KW-1185">Reference proteome</keyword>
<dbReference type="InterPro" id="IPR001387">
    <property type="entry name" value="Cro/C1-type_HTH"/>
</dbReference>
<dbReference type="InterPro" id="IPR014710">
    <property type="entry name" value="RmlC-like_jellyroll"/>
</dbReference>
<dbReference type="PROSITE" id="PS50943">
    <property type="entry name" value="HTH_CROC1"/>
    <property type="match status" value="1"/>
</dbReference>
<evidence type="ECO:0000313" key="4">
    <source>
        <dbReference type="EMBL" id="MED7823812.1"/>
    </source>
</evidence>
<protein>
    <submittedName>
        <fullName evidence="4">XRE family transcriptional regulator</fullName>
    </submittedName>
</protein>
<keyword evidence="1" id="KW-0238">DNA-binding</keyword>
<evidence type="ECO:0000256" key="2">
    <source>
        <dbReference type="SAM" id="MobiDB-lite"/>
    </source>
</evidence>
<dbReference type="Gene3D" id="2.60.120.10">
    <property type="entry name" value="Jelly Rolls"/>
    <property type="match status" value="1"/>
</dbReference>
<dbReference type="RefSeq" id="WP_329508270.1">
    <property type="nucleotide sequence ID" value="NZ_BAAAYZ010000021.1"/>
</dbReference>
<dbReference type="Pfam" id="PF01381">
    <property type="entry name" value="HTH_3"/>
    <property type="match status" value="1"/>
</dbReference>
<dbReference type="SMART" id="SM00530">
    <property type="entry name" value="HTH_XRE"/>
    <property type="match status" value="1"/>
</dbReference>
<dbReference type="InterPro" id="IPR010982">
    <property type="entry name" value="Lambda_DNA-bd_dom_sf"/>
</dbReference>
<gene>
    <name evidence="4" type="ORF">VXC91_17955</name>
</gene>
<dbReference type="Proteomes" id="UP001333996">
    <property type="component" value="Unassembled WGS sequence"/>
</dbReference>
<feature type="domain" description="HTH cro/C1-type" evidence="3">
    <location>
        <begin position="109"/>
        <end position="163"/>
    </location>
</feature>
<dbReference type="CDD" id="cd02209">
    <property type="entry name" value="cupin_XRE_C"/>
    <property type="match status" value="1"/>
</dbReference>
<dbReference type="InterPro" id="IPR050807">
    <property type="entry name" value="TransReg_Diox_bact_type"/>
</dbReference>
<sequence length="284" mass="30044">MLAQQAAGDLDNQLGVVPEPAQDPGEPAHGGGAAQHGDHSCGVKGTKLTRRIAGSRGAAASRDISGGIRHFEGAGLVVLMDVRASCHYGHGGVLSSAVTDIMGSVAANIRRIRAVRGLSLNELSRQSSVAKATLAQLELGRGNPTLETLMALATHLGVPLTDLIASESVPLMHVTRANEGTIVRGDGLDLRLIHRMTNERTMYEVYDMRMPQGAYESPPHSMGVLEHLIVHQGSLLVGPKSEPSKLDVGDFIAFSADRPHLYECLTPTAEATLIVLYPMGAADR</sequence>
<dbReference type="CDD" id="cd00093">
    <property type="entry name" value="HTH_XRE"/>
    <property type="match status" value="1"/>
</dbReference>
<dbReference type="SUPFAM" id="SSF47413">
    <property type="entry name" value="lambda repressor-like DNA-binding domains"/>
    <property type="match status" value="1"/>
</dbReference>
<evidence type="ECO:0000256" key="1">
    <source>
        <dbReference type="ARBA" id="ARBA00023125"/>
    </source>
</evidence>
<dbReference type="EMBL" id="JAYWVC010000054">
    <property type="protein sequence ID" value="MED7823812.1"/>
    <property type="molecule type" value="Genomic_DNA"/>
</dbReference>
<evidence type="ECO:0000313" key="5">
    <source>
        <dbReference type="Proteomes" id="UP001333996"/>
    </source>
</evidence>